<dbReference type="GO" id="GO:0006355">
    <property type="term" value="P:regulation of DNA-templated transcription"/>
    <property type="evidence" value="ECO:0007669"/>
    <property type="project" value="InterPro"/>
</dbReference>
<name>A0A6A2ZJM4_HIBSY</name>
<protein>
    <recommendedName>
        <fullName evidence="2">PB1 domain-containing protein</fullName>
    </recommendedName>
</protein>
<dbReference type="GO" id="GO:0009725">
    <property type="term" value="P:response to hormone"/>
    <property type="evidence" value="ECO:0007669"/>
    <property type="project" value="InterPro"/>
</dbReference>
<proteinExistence type="predicted"/>
<sequence>MNQALKTNGFPLASEGLRSMYFPESMVSSYPSPLLRVNVPFNASSIKTGVGVIVDGVIKQNPLNEHKPVENIPSPAPENKRNQQDESFKRNVAGCKLFGFSLNAESPTPSSQNSGKRSCTKVHKQGSSVGRAIDLSKLYGYDDLMTELERLFGMEGLLCDPDKGWRVLYTDSENDVMVVGDDPWLEFCEMVSKIHIYTQEEVEKMTIGMGSDDTQSCLEQAPVIIEA</sequence>
<dbReference type="AlphaFoldDB" id="A0A6A2ZJM4"/>
<feature type="domain" description="PB1" evidence="2">
    <location>
        <begin position="117"/>
        <end position="201"/>
    </location>
</feature>
<dbReference type="GO" id="GO:0003677">
    <property type="term" value="F:DNA binding"/>
    <property type="evidence" value="ECO:0007669"/>
    <property type="project" value="InterPro"/>
</dbReference>
<dbReference type="InterPro" id="IPR044835">
    <property type="entry name" value="ARF_plant"/>
</dbReference>
<evidence type="ECO:0000313" key="4">
    <source>
        <dbReference type="Proteomes" id="UP000436088"/>
    </source>
</evidence>
<dbReference type="PROSITE" id="PS51745">
    <property type="entry name" value="PB1"/>
    <property type="match status" value="1"/>
</dbReference>
<dbReference type="EMBL" id="VEPZ02001145">
    <property type="protein sequence ID" value="KAE8691766.1"/>
    <property type="molecule type" value="Genomic_DNA"/>
</dbReference>
<evidence type="ECO:0000313" key="3">
    <source>
        <dbReference type="EMBL" id="KAE8691766.1"/>
    </source>
</evidence>
<dbReference type="PANTHER" id="PTHR31384:SF102">
    <property type="entry name" value="AUXIN RESPONSE FACTOR 4"/>
    <property type="match status" value="1"/>
</dbReference>
<accession>A0A6A2ZJM4</accession>
<dbReference type="FunFam" id="3.10.20.90:FF:000047">
    <property type="entry name" value="Auxin response factor"/>
    <property type="match status" value="1"/>
</dbReference>
<gene>
    <name evidence="3" type="ORF">F3Y22_tig00110882pilonHSYRG00154</name>
</gene>
<dbReference type="PANTHER" id="PTHR31384">
    <property type="entry name" value="AUXIN RESPONSE FACTOR 4-RELATED"/>
    <property type="match status" value="1"/>
</dbReference>
<organism evidence="3 4">
    <name type="scientific">Hibiscus syriacus</name>
    <name type="common">Rose of Sharon</name>
    <dbReference type="NCBI Taxonomy" id="106335"/>
    <lineage>
        <taxon>Eukaryota</taxon>
        <taxon>Viridiplantae</taxon>
        <taxon>Streptophyta</taxon>
        <taxon>Embryophyta</taxon>
        <taxon>Tracheophyta</taxon>
        <taxon>Spermatophyta</taxon>
        <taxon>Magnoliopsida</taxon>
        <taxon>eudicotyledons</taxon>
        <taxon>Gunneridae</taxon>
        <taxon>Pentapetalae</taxon>
        <taxon>rosids</taxon>
        <taxon>malvids</taxon>
        <taxon>Malvales</taxon>
        <taxon>Malvaceae</taxon>
        <taxon>Malvoideae</taxon>
        <taxon>Hibiscus</taxon>
    </lineage>
</organism>
<keyword evidence="4" id="KW-1185">Reference proteome</keyword>
<reference evidence="3" key="1">
    <citation type="submission" date="2019-09" db="EMBL/GenBank/DDBJ databases">
        <title>Draft genome information of white flower Hibiscus syriacus.</title>
        <authorList>
            <person name="Kim Y.-M."/>
        </authorList>
    </citation>
    <scope>NUCLEOTIDE SEQUENCE [LARGE SCALE GENOMIC DNA]</scope>
    <source>
        <strain evidence="3">YM2019G1</strain>
    </source>
</reference>
<evidence type="ECO:0000259" key="2">
    <source>
        <dbReference type="PROSITE" id="PS51745"/>
    </source>
</evidence>
<feature type="region of interest" description="Disordered" evidence="1">
    <location>
        <begin position="64"/>
        <end position="85"/>
    </location>
</feature>
<dbReference type="SUPFAM" id="SSF54277">
    <property type="entry name" value="CAD &amp; PB1 domains"/>
    <property type="match status" value="1"/>
</dbReference>
<evidence type="ECO:0000256" key="1">
    <source>
        <dbReference type="SAM" id="MobiDB-lite"/>
    </source>
</evidence>
<dbReference type="Proteomes" id="UP000436088">
    <property type="component" value="Unassembled WGS sequence"/>
</dbReference>
<dbReference type="InterPro" id="IPR053793">
    <property type="entry name" value="PB1-like"/>
</dbReference>
<dbReference type="Gene3D" id="3.10.20.90">
    <property type="entry name" value="Phosphatidylinositol 3-kinase Catalytic Subunit, Chain A, domain 1"/>
    <property type="match status" value="1"/>
</dbReference>
<comment type="caution">
    <text evidence="3">The sequence shown here is derived from an EMBL/GenBank/DDBJ whole genome shotgun (WGS) entry which is preliminary data.</text>
</comment>